<reference evidence="2" key="1">
    <citation type="journal article" date="2021" name="PeerJ">
        <title>Extensive microbial diversity within the chicken gut microbiome revealed by metagenomics and culture.</title>
        <authorList>
            <person name="Gilroy R."/>
            <person name="Ravi A."/>
            <person name="Getino M."/>
            <person name="Pursley I."/>
            <person name="Horton D.L."/>
            <person name="Alikhan N.F."/>
            <person name="Baker D."/>
            <person name="Gharbi K."/>
            <person name="Hall N."/>
            <person name="Watson M."/>
            <person name="Adriaenssens E.M."/>
            <person name="Foster-Nyarko E."/>
            <person name="Jarju S."/>
            <person name="Secka A."/>
            <person name="Antonio M."/>
            <person name="Oren A."/>
            <person name="Chaudhuri R.R."/>
            <person name="La Ragione R."/>
            <person name="Hildebrand F."/>
            <person name="Pallen M.J."/>
        </authorList>
    </citation>
    <scope>NUCLEOTIDE SEQUENCE</scope>
    <source>
        <strain evidence="2">2239</strain>
    </source>
</reference>
<dbReference type="CDD" id="cd24032">
    <property type="entry name" value="ASKHA_NBD_TsaB"/>
    <property type="match status" value="1"/>
</dbReference>
<feature type="domain" description="Gcp-like" evidence="1">
    <location>
        <begin position="14"/>
        <end position="129"/>
    </location>
</feature>
<sequence>MRDEELLYEAFLSAGHTHSETLMSLVDGAFKATGLSPADVDLWGVCAGPGSFTGLRIGLATVKGLALVHKASCAAVSTPEALAWGCPAGNGTVLAALDARRGEVYWAAFDLESHARLTPDAASPVKELAQIVENCKKPLFFVGDGAALCYNEYGQAAGVLPCPPALGLCRGAGVCLAARAVNARNGAVPAAALAPSYLRLSQAERERAAQGLALRP</sequence>
<reference evidence="2" key="2">
    <citation type="submission" date="2021-04" db="EMBL/GenBank/DDBJ databases">
        <authorList>
            <person name="Gilroy R."/>
        </authorList>
    </citation>
    <scope>NUCLEOTIDE SEQUENCE</scope>
    <source>
        <strain evidence="2">2239</strain>
    </source>
</reference>
<evidence type="ECO:0000313" key="3">
    <source>
        <dbReference type="Proteomes" id="UP000824193"/>
    </source>
</evidence>
<proteinExistence type="predicted"/>
<evidence type="ECO:0000259" key="1">
    <source>
        <dbReference type="Pfam" id="PF00814"/>
    </source>
</evidence>
<dbReference type="InterPro" id="IPR022496">
    <property type="entry name" value="T6A_TsaB"/>
</dbReference>
<dbReference type="GO" id="GO:0061711">
    <property type="term" value="F:tRNA N(6)-L-threonylcarbamoyladenine synthase activity"/>
    <property type="evidence" value="ECO:0007669"/>
    <property type="project" value="UniProtKB-EC"/>
</dbReference>
<organism evidence="2 3">
    <name type="scientific">Candidatus Allofournierella pullicola</name>
    <dbReference type="NCBI Taxonomy" id="2838596"/>
    <lineage>
        <taxon>Bacteria</taxon>
        <taxon>Bacillati</taxon>
        <taxon>Bacillota</taxon>
        <taxon>Clostridia</taxon>
        <taxon>Eubacteriales</taxon>
        <taxon>Oscillospiraceae</taxon>
        <taxon>Allofournierella</taxon>
    </lineage>
</organism>
<dbReference type="AlphaFoldDB" id="A0A9D1V450"/>
<evidence type="ECO:0000313" key="2">
    <source>
        <dbReference type="EMBL" id="HIX05598.1"/>
    </source>
</evidence>
<comment type="caution">
    <text evidence="2">The sequence shown here is derived from an EMBL/GenBank/DDBJ whole genome shotgun (WGS) entry which is preliminary data.</text>
</comment>
<dbReference type="EC" id="2.3.1.234" evidence="2"/>
<name>A0A9D1V450_9FIRM</name>
<keyword evidence="2" id="KW-0808">Transferase</keyword>
<dbReference type="Proteomes" id="UP000824193">
    <property type="component" value="Unassembled WGS sequence"/>
</dbReference>
<dbReference type="NCBIfam" id="TIGR03725">
    <property type="entry name" value="T6A_YeaZ"/>
    <property type="match status" value="1"/>
</dbReference>
<dbReference type="Pfam" id="PF00814">
    <property type="entry name" value="TsaD"/>
    <property type="match status" value="1"/>
</dbReference>
<dbReference type="EMBL" id="DXFW01000016">
    <property type="protein sequence ID" value="HIX05598.1"/>
    <property type="molecule type" value="Genomic_DNA"/>
</dbReference>
<dbReference type="InterPro" id="IPR000905">
    <property type="entry name" value="Gcp-like_dom"/>
</dbReference>
<gene>
    <name evidence="2" type="primary">tsaB</name>
    <name evidence="2" type="ORF">H9865_05785</name>
</gene>
<dbReference type="SUPFAM" id="SSF53067">
    <property type="entry name" value="Actin-like ATPase domain"/>
    <property type="match status" value="2"/>
</dbReference>
<keyword evidence="2" id="KW-0012">Acyltransferase</keyword>
<dbReference type="InterPro" id="IPR043129">
    <property type="entry name" value="ATPase_NBD"/>
</dbReference>
<dbReference type="GO" id="GO:0002949">
    <property type="term" value="P:tRNA threonylcarbamoyladenosine modification"/>
    <property type="evidence" value="ECO:0007669"/>
    <property type="project" value="InterPro"/>
</dbReference>
<dbReference type="Gene3D" id="3.30.420.40">
    <property type="match status" value="2"/>
</dbReference>
<protein>
    <submittedName>
        <fullName evidence="2">tRNA (Adenosine(37)-N6)-threonylcarbamoyltransferase complex dimerization subunit type 1 TsaB</fullName>
        <ecNumber evidence="2">2.3.1.234</ecNumber>
    </submittedName>
</protein>
<accession>A0A9D1V450</accession>